<organism evidence="1 2">
    <name type="scientific">Lophium mytilinum</name>
    <dbReference type="NCBI Taxonomy" id="390894"/>
    <lineage>
        <taxon>Eukaryota</taxon>
        <taxon>Fungi</taxon>
        <taxon>Dikarya</taxon>
        <taxon>Ascomycota</taxon>
        <taxon>Pezizomycotina</taxon>
        <taxon>Dothideomycetes</taxon>
        <taxon>Pleosporomycetidae</taxon>
        <taxon>Mytilinidiales</taxon>
        <taxon>Mytilinidiaceae</taxon>
        <taxon>Lophium</taxon>
    </lineage>
</organism>
<reference evidence="1" key="1">
    <citation type="journal article" date="2020" name="Stud. Mycol.">
        <title>101 Dothideomycetes genomes: a test case for predicting lifestyles and emergence of pathogens.</title>
        <authorList>
            <person name="Haridas S."/>
            <person name="Albert R."/>
            <person name="Binder M."/>
            <person name="Bloem J."/>
            <person name="Labutti K."/>
            <person name="Salamov A."/>
            <person name="Andreopoulos B."/>
            <person name="Baker S."/>
            <person name="Barry K."/>
            <person name="Bills G."/>
            <person name="Bluhm B."/>
            <person name="Cannon C."/>
            <person name="Castanera R."/>
            <person name="Culley D."/>
            <person name="Daum C."/>
            <person name="Ezra D."/>
            <person name="Gonzalez J."/>
            <person name="Henrissat B."/>
            <person name="Kuo A."/>
            <person name="Liang C."/>
            <person name="Lipzen A."/>
            <person name="Lutzoni F."/>
            <person name="Magnuson J."/>
            <person name="Mondo S."/>
            <person name="Nolan M."/>
            <person name="Ohm R."/>
            <person name="Pangilinan J."/>
            <person name="Park H.-J."/>
            <person name="Ramirez L."/>
            <person name="Alfaro M."/>
            <person name="Sun H."/>
            <person name="Tritt A."/>
            <person name="Yoshinaga Y."/>
            <person name="Zwiers L.-H."/>
            <person name="Turgeon B."/>
            <person name="Goodwin S."/>
            <person name="Spatafora J."/>
            <person name="Crous P."/>
            <person name="Grigoriev I."/>
        </authorList>
    </citation>
    <scope>NUCLEOTIDE SEQUENCE</scope>
    <source>
        <strain evidence="1">CBS 269.34</strain>
    </source>
</reference>
<name>A0A6A6RCM7_9PEZI</name>
<evidence type="ECO:0008006" key="3">
    <source>
        <dbReference type="Google" id="ProtNLM"/>
    </source>
</evidence>
<dbReference type="InterPro" id="IPR032675">
    <property type="entry name" value="LRR_dom_sf"/>
</dbReference>
<evidence type="ECO:0000313" key="1">
    <source>
        <dbReference type="EMBL" id="KAF2502628.1"/>
    </source>
</evidence>
<sequence>MDSTNRTALYLREQIVAVCRFPGLKRLQLACNDISIVPLTHNAYTADDERWTTAITHIKQLDLRVMYSSGQDTSQLAKSIAIFISSANELEVLHLRWTQDSEDEEGCHDILKNLEQRIFPSLQEVSLSKSFTTAQSLYDLLHRHKSSIRSISLRDMYMRPSIGSGDWNSVLRELPGIVDLEKISLWNLWEIYRDSKTRVTELEMYEPWILACCQSKRDGLSMPVYSEWLQNHRATNDTASDPTAPTTPPGKD</sequence>
<dbReference type="EMBL" id="MU004181">
    <property type="protein sequence ID" value="KAF2502628.1"/>
    <property type="molecule type" value="Genomic_DNA"/>
</dbReference>
<evidence type="ECO:0000313" key="2">
    <source>
        <dbReference type="Proteomes" id="UP000799750"/>
    </source>
</evidence>
<dbReference type="OrthoDB" id="10438023at2759"/>
<dbReference type="Gene3D" id="3.80.10.10">
    <property type="entry name" value="Ribonuclease Inhibitor"/>
    <property type="match status" value="1"/>
</dbReference>
<dbReference type="AlphaFoldDB" id="A0A6A6RCM7"/>
<proteinExistence type="predicted"/>
<dbReference type="SUPFAM" id="SSF52047">
    <property type="entry name" value="RNI-like"/>
    <property type="match status" value="1"/>
</dbReference>
<protein>
    <recommendedName>
        <fullName evidence="3">F-box domain-containing protein</fullName>
    </recommendedName>
</protein>
<dbReference type="Proteomes" id="UP000799750">
    <property type="component" value="Unassembled WGS sequence"/>
</dbReference>
<accession>A0A6A6RCM7</accession>
<gene>
    <name evidence="1" type="ORF">BU16DRAFT_15568</name>
</gene>
<keyword evidence="2" id="KW-1185">Reference proteome</keyword>